<gene>
    <name evidence="1" type="ORF">CHLRE_14g631141v5</name>
</gene>
<proteinExistence type="predicted"/>
<dbReference type="GeneID" id="66056332"/>
<dbReference type="Proteomes" id="UP000006906">
    <property type="component" value="Chromosome 14"/>
</dbReference>
<dbReference type="AlphaFoldDB" id="A0A2K3CYQ3"/>
<reference evidence="1 2" key="1">
    <citation type="journal article" date="2007" name="Science">
        <title>The Chlamydomonas genome reveals the evolution of key animal and plant functions.</title>
        <authorList>
            <person name="Merchant S.S."/>
            <person name="Prochnik S.E."/>
            <person name="Vallon O."/>
            <person name="Harris E.H."/>
            <person name="Karpowicz S.J."/>
            <person name="Witman G.B."/>
            <person name="Terry A."/>
            <person name="Salamov A."/>
            <person name="Fritz-Laylin L.K."/>
            <person name="Marechal-Drouard L."/>
            <person name="Marshall W.F."/>
            <person name="Qu L.H."/>
            <person name="Nelson D.R."/>
            <person name="Sanderfoot A.A."/>
            <person name="Spalding M.H."/>
            <person name="Kapitonov V.V."/>
            <person name="Ren Q."/>
            <person name="Ferris P."/>
            <person name="Lindquist E."/>
            <person name="Shapiro H."/>
            <person name="Lucas S.M."/>
            <person name="Grimwood J."/>
            <person name="Schmutz J."/>
            <person name="Cardol P."/>
            <person name="Cerutti H."/>
            <person name="Chanfreau G."/>
            <person name="Chen C.L."/>
            <person name="Cognat V."/>
            <person name="Croft M.T."/>
            <person name="Dent R."/>
            <person name="Dutcher S."/>
            <person name="Fernandez E."/>
            <person name="Fukuzawa H."/>
            <person name="Gonzalez-Ballester D."/>
            <person name="Gonzalez-Halphen D."/>
            <person name="Hallmann A."/>
            <person name="Hanikenne M."/>
            <person name="Hippler M."/>
            <person name="Inwood W."/>
            <person name="Jabbari K."/>
            <person name="Kalanon M."/>
            <person name="Kuras R."/>
            <person name="Lefebvre P.A."/>
            <person name="Lemaire S.D."/>
            <person name="Lobanov A.V."/>
            <person name="Lohr M."/>
            <person name="Manuell A."/>
            <person name="Meier I."/>
            <person name="Mets L."/>
            <person name="Mittag M."/>
            <person name="Mittelmeier T."/>
            <person name="Moroney J.V."/>
            <person name="Moseley J."/>
            <person name="Napoli C."/>
            <person name="Nedelcu A.M."/>
            <person name="Niyogi K."/>
            <person name="Novoselov S.V."/>
            <person name="Paulsen I.T."/>
            <person name="Pazour G."/>
            <person name="Purton S."/>
            <person name="Ral J.P."/>
            <person name="Riano-Pachon D.M."/>
            <person name="Riekhof W."/>
            <person name="Rymarquis L."/>
            <person name="Schroda M."/>
            <person name="Stern D."/>
            <person name="Umen J."/>
            <person name="Willows R."/>
            <person name="Wilson N."/>
            <person name="Zimmer S.L."/>
            <person name="Allmer J."/>
            <person name="Balk J."/>
            <person name="Bisova K."/>
            <person name="Chen C.J."/>
            <person name="Elias M."/>
            <person name="Gendler K."/>
            <person name="Hauser C."/>
            <person name="Lamb M.R."/>
            <person name="Ledford H."/>
            <person name="Long J.C."/>
            <person name="Minagawa J."/>
            <person name="Page M.D."/>
            <person name="Pan J."/>
            <person name="Pootakham W."/>
            <person name="Roje S."/>
            <person name="Rose A."/>
            <person name="Stahlberg E."/>
            <person name="Terauchi A.M."/>
            <person name="Yang P."/>
            <person name="Ball S."/>
            <person name="Bowler C."/>
            <person name="Dieckmann C.L."/>
            <person name="Gladyshev V.N."/>
            <person name="Green P."/>
            <person name="Jorgensen R."/>
            <person name="Mayfield S."/>
            <person name="Mueller-Roeber B."/>
            <person name="Rajamani S."/>
            <person name="Sayre R.T."/>
            <person name="Brokstein P."/>
            <person name="Dubchak I."/>
            <person name="Goodstein D."/>
            <person name="Hornick L."/>
            <person name="Huang Y.W."/>
            <person name="Jhaveri J."/>
            <person name="Luo Y."/>
            <person name="Martinez D."/>
            <person name="Ngau W.C."/>
            <person name="Otillar B."/>
            <person name="Poliakov A."/>
            <person name="Porter A."/>
            <person name="Szajkowski L."/>
            <person name="Werner G."/>
            <person name="Zhou K."/>
            <person name="Grigoriev I.V."/>
            <person name="Rokhsar D.S."/>
            <person name="Grossman A.R."/>
        </authorList>
    </citation>
    <scope>NUCLEOTIDE SEQUENCE [LARGE SCALE GENOMIC DNA]</scope>
    <source>
        <strain evidence="2">CC-503</strain>
    </source>
</reference>
<evidence type="ECO:0000313" key="2">
    <source>
        <dbReference type="Proteomes" id="UP000006906"/>
    </source>
</evidence>
<keyword evidence="2" id="KW-1185">Reference proteome</keyword>
<protein>
    <submittedName>
        <fullName evidence="1">Uncharacterized protein</fullName>
    </submittedName>
</protein>
<dbReference type="KEGG" id="cre:CHLRE_14g631141v5"/>
<sequence>MAPPNSPRRFPGPLCNGASAYVLADIARSIQVLAVKAFPASRPSASGGVSTTSKMPTLHGKAFYPHSLCDSVTGNDATLGSIVVPYGSESALVLLRRAHRRGARTTV</sequence>
<accession>A0A2K3CYQ3</accession>
<dbReference type="InParanoid" id="A0A2K3CYQ3"/>
<dbReference type="EMBL" id="CM008975">
    <property type="protein sequence ID" value="PNW73415.1"/>
    <property type="molecule type" value="Genomic_DNA"/>
</dbReference>
<name>A0A2K3CYQ3_CHLRE</name>
<organism evidence="1 2">
    <name type="scientific">Chlamydomonas reinhardtii</name>
    <name type="common">Chlamydomonas smithii</name>
    <dbReference type="NCBI Taxonomy" id="3055"/>
    <lineage>
        <taxon>Eukaryota</taxon>
        <taxon>Viridiplantae</taxon>
        <taxon>Chlorophyta</taxon>
        <taxon>core chlorophytes</taxon>
        <taxon>Chlorophyceae</taxon>
        <taxon>CS clade</taxon>
        <taxon>Chlamydomonadales</taxon>
        <taxon>Chlamydomonadaceae</taxon>
        <taxon>Chlamydomonas</taxon>
    </lineage>
</organism>
<dbReference type="Gramene" id="PNW73415">
    <property type="protein sequence ID" value="PNW73415"/>
    <property type="gene ID" value="CHLRE_14g631141v5"/>
</dbReference>
<evidence type="ECO:0000313" key="1">
    <source>
        <dbReference type="EMBL" id="PNW73415.1"/>
    </source>
</evidence>
<dbReference type="RefSeq" id="XP_042917076.1">
    <property type="nucleotide sequence ID" value="XM_043070403.1"/>
</dbReference>